<dbReference type="PANTHER" id="PTHR34009">
    <property type="entry name" value="PROTEIN STAR"/>
    <property type="match status" value="1"/>
</dbReference>
<dbReference type="KEGG" id="ehx:EMIHUDRAFT_218125"/>
<sequence>MVSVPCQPLSSLMAAAGLPSVDVLSLDVQGAELKVLSTVDAARAFKFVVVEADKRFPDKIEAVRTLLTASNFRRMQHFETKSDLNHVYAHESVWEAGCVDREKATQAGIWYMQQGLESDGRSAESASTKDHLAHAASWSTTKGALA</sequence>
<feature type="region of interest" description="Disordered" evidence="1">
    <location>
        <begin position="121"/>
        <end position="146"/>
    </location>
</feature>
<accession>A0A0D3I8Q6</accession>
<protein>
    <recommendedName>
        <fullName evidence="2">Methyltransferase FkbM domain-containing protein</fullName>
    </recommendedName>
</protein>
<dbReference type="PaxDb" id="2903-EOD07641"/>
<dbReference type="InterPro" id="IPR053202">
    <property type="entry name" value="EGF_Rcpt_Signaling_Reg"/>
</dbReference>
<dbReference type="GO" id="GO:0031902">
    <property type="term" value="C:late endosome membrane"/>
    <property type="evidence" value="ECO:0007669"/>
    <property type="project" value="TreeGrafter"/>
</dbReference>
<feature type="compositionally biased region" description="Basic and acidic residues" evidence="1">
    <location>
        <begin position="121"/>
        <end position="133"/>
    </location>
</feature>
<dbReference type="Pfam" id="PF05050">
    <property type="entry name" value="Methyltransf_21"/>
    <property type="match status" value="1"/>
</dbReference>
<evidence type="ECO:0000313" key="3">
    <source>
        <dbReference type="EnsemblProtists" id="EOD07641"/>
    </source>
</evidence>
<dbReference type="GeneID" id="17253912"/>
<dbReference type="PANTHER" id="PTHR34009:SF2">
    <property type="entry name" value="PROTEIN STAR"/>
    <property type="match status" value="1"/>
</dbReference>
<evidence type="ECO:0000259" key="2">
    <source>
        <dbReference type="Pfam" id="PF05050"/>
    </source>
</evidence>
<feature type="domain" description="Methyltransferase FkbM" evidence="2">
    <location>
        <begin position="3"/>
        <end position="73"/>
    </location>
</feature>
<dbReference type="Proteomes" id="UP000013827">
    <property type="component" value="Unassembled WGS sequence"/>
</dbReference>
<evidence type="ECO:0000256" key="1">
    <source>
        <dbReference type="SAM" id="MobiDB-lite"/>
    </source>
</evidence>
<reference evidence="3" key="2">
    <citation type="submission" date="2024-10" db="UniProtKB">
        <authorList>
            <consortium name="EnsemblProtists"/>
        </authorList>
    </citation>
    <scope>IDENTIFICATION</scope>
</reference>
<keyword evidence="4" id="KW-1185">Reference proteome</keyword>
<dbReference type="HOGENOM" id="CLU_1780944_0_0_1"/>
<proteinExistence type="predicted"/>
<dbReference type="RefSeq" id="XP_005760070.1">
    <property type="nucleotide sequence ID" value="XM_005760013.1"/>
</dbReference>
<reference evidence="4" key="1">
    <citation type="journal article" date="2013" name="Nature">
        <title>Pan genome of the phytoplankton Emiliania underpins its global distribution.</title>
        <authorList>
            <person name="Read B.A."/>
            <person name="Kegel J."/>
            <person name="Klute M.J."/>
            <person name="Kuo A."/>
            <person name="Lefebvre S.C."/>
            <person name="Maumus F."/>
            <person name="Mayer C."/>
            <person name="Miller J."/>
            <person name="Monier A."/>
            <person name="Salamov A."/>
            <person name="Young J."/>
            <person name="Aguilar M."/>
            <person name="Claverie J.M."/>
            <person name="Frickenhaus S."/>
            <person name="Gonzalez K."/>
            <person name="Herman E.K."/>
            <person name="Lin Y.C."/>
            <person name="Napier J."/>
            <person name="Ogata H."/>
            <person name="Sarno A.F."/>
            <person name="Shmutz J."/>
            <person name="Schroeder D."/>
            <person name="de Vargas C."/>
            <person name="Verret F."/>
            <person name="von Dassow P."/>
            <person name="Valentin K."/>
            <person name="Van de Peer Y."/>
            <person name="Wheeler G."/>
            <person name="Dacks J.B."/>
            <person name="Delwiche C.F."/>
            <person name="Dyhrman S.T."/>
            <person name="Glockner G."/>
            <person name="John U."/>
            <person name="Richards T."/>
            <person name="Worden A.Z."/>
            <person name="Zhang X."/>
            <person name="Grigoriev I.V."/>
            <person name="Allen A.E."/>
            <person name="Bidle K."/>
            <person name="Borodovsky M."/>
            <person name="Bowler C."/>
            <person name="Brownlee C."/>
            <person name="Cock J.M."/>
            <person name="Elias M."/>
            <person name="Gladyshev V.N."/>
            <person name="Groth M."/>
            <person name="Guda C."/>
            <person name="Hadaegh A."/>
            <person name="Iglesias-Rodriguez M.D."/>
            <person name="Jenkins J."/>
            <person name="Jones B.M."/>
            <person name="Lawson T."/>
            <person name="Leese F."/>
            <person name="Lindquist E."/>
            <person name="Lobanov A."/>
            <person name="Lomsadze A."/>
            <person name="Malik S.B."/>
            <person name="Marsh M.E."/>
            <person name="Mackinder L."/>
            <person name="Mock T."/>
            <person name="Mueller-Roeber B."/>
            <person name="Pagarete A."/>
            <person name="Parker M."/>
            <person name="Probert I."/>
            <person name="Quesneville H."/>
            <person name="Raines C."/>
            <person name="Rensing S.A."/>
            <person name="Riano-Pachon D.M."/>
            <person name="Richier S."/>
            <person name="Rokitta S."/>
            <person name="Shiraiwa Y."/>
            <person name="Soanes D.M."/>
            <person name="van der Giezen M."/>
            <person name="Wahlund T.M."/>
            <person name="Williams B."/>
            <person name="Wilson W."/>
            <person name="Wolfe G."/>
            <person name="Wurch L.L."/>
        </authorList>
    </citation>
    <scope>NUCLEOTIDE SEQUENCE</scope>
</reference>
<organism evidence="3 4">
    <name type="scientific">Emiliania huxleyi (strain CCMP1516)</name>
    <dbReference type="NCBI Taxonomy" id="280463"/>
    <lineage>
        <taxon>Eukaryota</taxon>
        <taxon>Haptista</taxon>
        <taxon>Haptophyta</taxon>
        <taxon>Prymnesiophyceae</taxon>
        <taxon>Isochrysidales</taxon>
        <taxon>Noelaerhabdaceae</taxon>
        <taxon>Emiliania</taxon>
    </lineage>
</organism>
<dbReference type="AlphaFoldDB" id="A0A0D3I8Q6"/>
<feature type="compositionally biased region" description="Polar residues" evidence="1">
    <location>
        <begin position="137"/>
        <end position="146"/>
    </location>
</feature>
<dbReference type="GO" id="GO:0006888">
    <property type="term" value="P:endoplasmic reticulum to Golgi vesicle-mediated transport"/>
    <property type="evidence" value="ECO:0007669"/>
    <property type="project" value="TreeGrafter"/>
</dbReference>
<evidence type="ECO:0000313" key="4">
    <source>
        <dbReference type="Proteomes" id="UP000013827"/>
    </source>
</evidence>
<dbReference type="GO" id="GO:0005794">
    <property type="term" value="C:Golgi apparatus"/>
    <property type="evidence" value="ECO:0007669"/>
    <property type="project" value="TreeGrafter"/>
</dbReference>
<dbReference type="EnsemblProtists" id="EOD07641">
    <property type="protein sequence ID" value="EOD07641"/>
    <property type="gene ID" value="EMIHUDRAFT_218125"/>
</dbReference>
<dbReference type="GO" id="GO:0016197">
    <property type="term" value="P:endosomal transport"/>
    <property type="evidence" value="ECO:0007669"/>
    <property type="project" value="TreeGrafter"/>
</dbReference>
<name>A0A0D3I8Q6_EMIH1</name>
<dbReference type="GO" id="GO:0005789">
    <property type="term" value="C:endoplasmic reticulum membrane"/>
    <property type="evidence" value="ECO:0007669"/>
    <property type="project" value="TreeGrafter"/>
</dbReference>
<dbReference type="InterPro" id="IPR006342">
    <property type="entry name" value="FkbM_mtfrase"/>
</dbReference>
<dbReference type="GO" id="GO:0005886">
    <property type="term" value="C:plasma membrane"/>
    <property type="evidence" value="ECO:0007669"/>
    <property type="project" value="TreeGrafter"/>
</dbReference>